<comment type="similarity">
    <text evidence="1">Belongs to the glycosyltransferase 2 family.</text>
</comment>
<gene>
    <name evidence="6" type="ORF">TH53_09350</name>
</gene>
<keyword evidence="3 6" id="KW-0808">Transferase</keyword>
<feature type="transmembrane region" description="Helical" evidence="4">
    <location>
        <begin position="263"/>
        <end position="280"/>
    </location>
</feature>
<dbReference type="Gene3D" id="3.90.550.10">
    <property type="entry name" value="Spore Coat Polysaccharide Biosynthesis Protein SpsA, Chain A"/>
    <property type="match status" value="1"/>
</dbReference>
<name>A0A0D0F770_9SPHI</name>
<dbReference type="AlphaFoldDB" id="A0A0D0F770"/>
<keyword evidence="7" id="KW-1185">Reference proteome</keyword>
<keyword evidence="2" id="KW-0328">Glycosyltransferase</keyword>
<evidence type="ECO:0000256" key="1">
    <source>
        <dbReference type="ARBA" id="ARBA00006739"/>
    </source>
</evidence>
<evidence type="ECO:0000256" key="3">
    <source>
        <dbReference type="ARBA" id="ARBA00022679"/>
    </source>
</evidence>
<reference evidence="6 7" key="1">
    <citation type="submission" date="2015-01" db="EMBL/GenBank/DDBJ databases">
        <title>Draft genome sequence of Pedobacter sp. NL19 isolated from sludge of an effluent treatment pond in an abandoned uranium mine.</title>
        <authorList>
            <person name="Santos T."/>
            <person name="Caetano T."/>
            <person name="Covas C."/>
            <person name="Cruz A."/>
            <person name="Mendo S."/>
        </authorList>
    </citation>
    <scope>NUCLEOTIDE SEQUENCE [LARGE SCALE GENOMIC DNA]</scope>
    <source>
        <strain evidence="6 7">NL19</strain>
    </source>
</reference>
<dbReference type="CDD" id="cd00761">
    <property type="entry name" value="Glyco_tranf_GTA_type"/>
    <property type="match status" value="1"/>
</dbReference>
<dbReference type="InterPro" id="IPR029044">
    <property type="entry name" value="Nucleotide-diphossugar_trans"/>
</dbReference>
<evidence type="ECO:0000256" key="2">
    <source>
        <dbReference type="ARBA" id="ARBA00022676"/>
    </source>
</evidence>
<dbReference type="PANTHER" id="PTHR43179:SF12">
    <property type="entry name" value="GALACTOFURANOSYLTRANSFERASE GLFT2"/>
    <property type="match status" value="1"/>
</dbReference>
<dbReference type="Pfam" id="PF00535">
    <property type="entry name" value="Glycos_transf_2"/>
    <property type="match status" value="1"/>
</dbReference>
<accession>A0A0D0F770</accession>
<organism evidence="6 7">
    <name type="scientific">Pedobacter lusitanus</name>
    <dbReference type="NCBI Taxonomy" id="1503925"/>
    <lineage>
        <taxon>Bacteria</taxon>
        <taxon>Pseudomonadati</taxon>
        <taxon>Bacteroidota</taxon>
        <taxon>Sphingobacteriia</taxon>
        <taxon>Sphingobacteriales</taxon>
        <taxon>Sphingobacteriaceae</taxon>
        <taxon>Pedobacter</taxon>
    </lineage>
</organism>
<feature type="transmembrane region" description="Helical" evidence="4">
    <location>
        <begin position="292"/>
        <end position="313"/>
    </location>
</feature>
<dbReference type="SUPFAM" id="SSF53448">
    <property type="entry name" value="Nucleotide-diphospho-sugar transferases"/>
    <property type="match status" value="1"/>
</dbReference>
<dbReference type="EMBL" id="JXRA01000034">
    <property type="protein sequence ID" value="KIO77468.1"/>
    <property type="molecule type" value="Genomic_DNA"/>
</dbReference>
<evidence type="ECO:0000259" key="5">
    <source>
        <dbReference type="Pfam" id="PF00535"/>
    </source>
</evidence>
<dbReference type="Proteomes" id="UP000032049">
    <property type="component" value="Unassembled WGS sequence"/>
</dbReference>
<dbReference type="GO" id="GO:0016757">
    <property type="term" value="F:glycosyltransferase activity"/>
    <property type="evidence" value="ECO:0007669"/>
    <property type="project" value="UniProtKB-KW"/>
</dbReference>
<evidence type="ECO:0000256" key="4">
    <source>
        <dbReference type="SAM" id="Phobius"/>
    </source>
</evidence>
<feature type="domain" description="Glycosyltransferase 2-like" evidence="5">
    <location>
        <begin position="6"/>
        <end position="135"/>
    </location>
</feature>
<keyword evidence="4" id="KW-0472">Membrane</keyword>
<dbReference type="STRING" id="1503925.TH53_09350"/>
<evidence type="ECO:0000313" key="6">
    <source>
        <dbReference type="EMBL" id="KIO77468.1"/>
    </source>
</evidence>
<protein>
    <submittedName>
        <fullName evidence="6">Family 2 glycosyl transferase</fullName>
    </submittedName>
</protein>
<dbReference type="InterPro" id="IPR001173">
    <property type="entry name" value="Glyco_trans_2-like"/>
</dbReference>
<evidence type="ECO:0000313" key="7">
    <source>
        <dbReference type="Proteomes" id="UP000032049"/>
    </source>
</evidence>
<comment type="caution">
    <text evidence="6">The sequence shown here is derived from an EMBL/GenBank/DDBJ whole genome shotgun (WGS) entry which is preliminary data.</text>
</comment>
<dbReference type="RefSeq" id="WP_041881021.1">
    <property type="nucleotide sequence ID" value="NZ_CP157278.1"/>
</dbReference>
<keyword evidence="4" id="KW-0812">Transmembrane</keyword>
<keyword evidence="4" id="KW-1133">Transmembrane helix</keyword>
<sequence>MEIKVSVVIPTYRRPKLLIDCLRALLMQSISKTDFEVIIVSDGPDHQTLLTLLPWLKKKELQLSYLQLPVKKGPAAARNIGWTNARSTVIAFTDDDCLPDRNWLSAILEYFTSETDLAVSGKTYVPVSDTPTDFEWNMARLENSEFITANCACTKNALRKAGGFDERFKLAWREDSDLHFKLLKLKIPVISAPGAVVIHPIRDAPWGISLKEQKKGIYDALLFKKFPVSYRERINKKPLWNYYLINLLWIILLISIIENNKWLAALSIAALTILISDIIHKRLYDKKKTISHIIEMVSTSFIIPTLSVFWRIYGAIKYRVFFI</sequence>
<dbReference type="PANTHER" id="PTHR43179">
    <property type="entry name" value="RHAMNOSYLTRANSFERASE WBBL"/>
    <property type="match status" value="1"/>
</dbReference>
<proteinExistence type="inferred from homology"/>
<dbReference type="OrthoDB" id="9801954at2"/>
<feature type="transmembrane region" description="Helical" evidence="4">
    <location>
        <begin position="239"/>
        <end position="257"/>
    </location>
</feature>